<dbReference type="EMBL" id="CAFBNG010000021">
    <property type="protein sequence ID" value="CAB4933577.1"/>
    <property type="molecule type" value="Genomic_DNA"/>
</dbReference>
<feature type="domain" description="Bacterial alpha-L-rhamnosidase N-terminal" evidence="5">
    <location>
        <begin position="4"/>
        <end position="169"/>
    </location>
</feature>
<keyword evidence="3" id="KW-0378">Hydrolase</keyword>
<dbReference type="EC" id="3.2.1.40" evidence="2"/>
<protein>
    <recommendedName>
        <fullName evidence="2">alpha-L-rhamnosidase</fullName>
        <ecNumber evidence="2">3.2.1.40</ecNumber>
    </recommendedName>
</protein>
<dbReference type="InterPro" id="IPR035396">
    <property type="entry name" value="Bac_rhamnosid6H"/>
</dbReference>
<name>A0A6J7ITT3_9ZZZZ</name>
<evidence type="ECO:0000259" key="7">
    <source>
        <dbReference type="Pfam" id="PF17390"/>
    </source>
</evidence>
<dbReference type="InterPro" id="IPR013737">
    <property type="entry name" value="Bac_rhamnosid_N"/>
</dbReference>
<dbReference type="GO" id="GO:0030596">
    <property type="term" value="F:alpha-L-rhamnosidase activity"/>
    <property type="evidence" value="ECO:0007669"/>
    <property type="project" value="UniProtKB-EC"/>
</dbReference>
<proteinExistence type="predicted"/>
<dbReference type="Gene3D" id="1.50.10.10">
    <property type="match status" value="1"/>
</dbReference>
<dbReference type="Pfam" id="PF17389">
    <property type="entry name" value="Bac_rhamnosid6H"/>
    <property type="match status" value="1"/>
</dbReference>
<comment type="catalytic activity">
    <reaction evidence="1">
        <text>Hydrolysis of terminal non-reducing alpha-L-rhamnose residues in alpha-L-rhamnosides.</text>
        <dbReference type="EC" id="3.2.1.40"/>
    </reaction>
</comment>
<evidence type="ECO:0000256" key="2">
    <source>
        <dbReference type="ARBA" id="ARBA00012652"/>
    </source>
</evidence>
<feature type="domain" description="Alpha-L-rhamnosidase six-hairpin glycosidase" evidence="6">
    <location>
        <begin position="279"/>
        <end position="647"/>
    </location>
</feature>
<feature type="domain" description="Alpha-L-rhamnosidase concanavalin-like" evidence="4">
    <location>
        <begin position="181"/>
        <end position="270"/>
    </location>
</feature>
<dbReference type="InterPro" id="IPR016007">
    <property type="entry name" value="Alpha_rhamnosid"/>
</dbReference>
<dbReference type="Pfam" id="PF05592">
    <property type="entry name" value="Bac_rhamnosid"/>
    <property type="match status" value="1"/>
</dbReference>
<evidence type="ECO:0000256" key="3">
    <source>
        <dbReference type="ARBA" id="ARBA00022801"/>
    </source>
</evidence>
<evidence type="ECO:0000256" key="1">
    <source>
        <dbReference type="ARBA" id="ARBA00001445"/>
    </source>
</evidence>
<evidence type="ECO:0000259" key="5">
    <source>
        <dbReference type="Pfam" id="PF08531"/>
    </source>
</evidence>
<gene>
    <name evidence="8" type="ORF">UFOPK3774_00203</name>
</gene>
<reference evidence="8" key="1">
    <citation type="submission" date="2020-05" db="EMBL/GenBank/DDBJ databases">
        <authorList>
            <person name="Chiriac C."/>
            <person name="Salcher M."/>
            <person name="Ghai R."/>
            <person name="Kavagutti S V."/>
        </authorList>
    </citation>
    <scope>NUCLEOTIDE SEQUENCE</scope>
</reference>
<dbReference type="InterPro" id="IPR012341">
    <property type="entry name" value="6hp_glycosidase-like_sf"/>
</dbReference>
<evidence type="ECO:0000259" key="4">
    <source>
        <dbReference type="Pfam" id="PF05592"/>
    </source>
</evidence>
<dbReference type="InterPro" id="IPR035398">
    <property type="entry name" value="Bac_rhamnosid_C"/>
</dbReference>
<dbReference type="PIRSF" id="PIRSF010631">
    <property type="entry name" value="A-rhamnsds"/>
    <property type="match status" value="1"/>
</dbReference>
<dbReference type="GO" id="GO:0005975">
    <property type="term" value="P:carbohydrate metabolic process"/>
    <property type="evidence" value="ECO:0007669"/>
    <property type="project" value="InterPro"/>
</dbReference>
<evidence type="ECO:0000259" key="6">
    <source>
        <dbReference type="Pfam" id="PF17389"/>
    </source>
</evidence>
<dbReference type="Pfam" id="PF17390">
    <property type="entry name" value="Bac_rhamnosid_C"/>
    <property type="match status" value="1"/>
</dbReference>
<dbReference type="SUPFAM" id="SSF48208">
    <property type="entry name" value="Six-hairpin glycosidases"/>
    <property type="match status" value="1"/>
</dbReference>
<organism evidence="8">
    <name type="scientific">freshwater metagenome</name>
    <dbReference type="NCBI Taxonomy" id="449393"/>
    <lineage>
        <taxon>unclassified sequences</taxon>
        <taxon>metagenomes</taxon>
        <taxon>ecological metagenomes</taxon>
    </lineage>
</organism>
<feature type="domain" description="Alpha-L-rhamnosidase C-terminal" evidence="7">
    <location>
        <begin position="655"/>
        <end position="720"/>
    </location>
</feature>
<dbReference type="PANTHER" id="PTHR33307:SF6">
    <property type="entry name" value="ALPHA-RHAMNOSIDASE (EUROFUNG)-RELATED"/>
    <property type="match status" value="1"/>
</dbReference>
<dbReference type="Pfam" id="PF08531">
    <property type="entry name" value="Bac_rhamnosid_N"/>
    <property type="match status" value="1"/>
</dbReference>
<dbReference type="AlphaFoldDB" id="A0A6J7ITT3"/>
<evidence type="ECO:0000313" key="8">
    <source>
        <dbReference type="EMBL" id="CAB4933577.1"/>
    </source>
</evidence>
<dbReference type="PANTHER" id="PTHR33307">
    <property type="entry name" value="ALPHA-RHAMNOSIDASE (EUROFUNG)"/>
    <property type="match status" value="1"/>
</dbReference>
<dbReference type="Gene3D" id="2.60.120.260">
    <property type="entry name" value="Galactose-binding domain-like"/>
    <property type="match status" value="2"/>
</dbReference>
<accession>A0A6J7ITT3</accession>
<sequence length="730" mass="81009">MSLARLYATGFGIFEISINGKKVSDDLFAPGWTSYNNRLQSVTYDVKNLLKPGKNVITAELADGWYRGQFTWWLWRNIFGTRLGLMAQLEISDKAGVRNTIATDSTWRVSTGEIISADFYEGCWVDLRKAHAGWEGVGFADSTWREVEVLRIPKAQIIPFAAPSVRVVQKVKPVSQAPNKANSTIYDFGQNLTGVVRVKVQGKAGDKVTITQAEVLKNGQLHRHILRFAKAIDEFILADDNAVELTPRFTFHGYRFAEIESSAKILEVETLVIHTDLVKTSHFECSNLKVNQLHENITWSQRANFISVPTDCPQRDERLGWTGDIQAFGPTANTLYDSESFLANWLVDLAHDQYEDGAIPHVIPDILTRGEPTSNHGALMHGAGKTMDGAAGRAGWADAATIVPLALLEAYGDLETIRTQYPSMQAWVNHLESRLTTENLLKDGEFQFGDWLDPDAPASNPAAAKCDKDLVANSFAAYSALLLSQFATLLGRKDEQLRYFDLYQVIRTATWKKWQSDFTKTYTGCAIAIKLEIAPSEKIAEIGAALAGLIKEYKGKISSGFLGTAIIMPALSMVGQNEAAYDLLLNEEIPGWLYQINQGATSMWERWDGIRPDGSMPDGNLDDAATSMLSFNHYAYGAVAAWLYRDVAGIAPDVREPGYAKIIFQPRPDSRISWAKADVDTRYGKAGISWREVGDKHLAEIEIPAGARATFIFRDGKSKEFGSGKYEVNF</sequence>
<dbReference type="InterPro" id="IPR008928">
    <property type="entry name" value="6-hairpin_glycosidase_sf"/>
</dbReference>
<dbReference type="Gene3D" id="2.60.420.10">
    <property type="entry name" value="Maltose phosphorylase, domain 3"/>
    <property type="match status" value="1"/>
</dbReference>
<dbReference type="InterPro" id="IPR008902">
    <property type="entry name" value="Rhamnosid_concanavalin"/>
</dbReference>